<evidence type="ECO:0000313" key="2">
    <source>
        <dbReference type="EMBL" id="QDT53155.1"/>
    </source>
</evidence>
<dbReference type="InParanoid" id="A0A517SAJ2"/>
<dbReference type="RefSeq" id="WP_145028130.1">
    <property type="nucleotide sequence ID" value="NZ_CP036271.1"/>
</dbReference>
<dbReference type="AlphaFoldDB" id="A0A517SAJ2"/>
<reference evidence="2 3" key="1">
    <citation type="submission" date="2019-02" db="EMBL/GenBank/DDBJ databases">
        <title>Deep-cultivation of Planctomycetes and their phenomic and genomic characterization uncovers novel biology.</title>
        <authorList>
            <person name="Wiegand S."/>
            <person name="Jogler M."/>
            <person name="Boedeker C."/>
            <person name="Pinto D."/>
            <person name="Vollmers J."/>
            <person name="Rivas-Marin E."/>
            <person name="Kohn T."/>
            <person name="Peeters S.H."/>
            <person name="Heuer A."/>
            <person name="Rast P."/>
            <person name="Oberbeckmann S."/>
            <person name="Bunk B."/>
            <person name="Jeske O."/>
            <person name="Meyerdierks A."/>
            <person name="Storesund J.E."/>
            <person name="Kallscheuer N."/>
            <person name="Luecker S."/>
            <person name="Lage O.M."/>
            <person name="Pohl T."/>
            <person name="Merkel B.J."/>
            <person name="Hornburger P."/>
            <person name="Mueller R.-W."/>
            <person name="Bruemmer F."/>
            <person name="Labrenz M."/>
            <person name="Spormann A.M."/>
            <person name="Op den Camp H."/>
            <person name="Overmann J."/>
            <person name="Amann R."/>
            <person name="Jetten M.S.M."/>
            <person name="Mascher T."/>
            <person name="Medema M.H."/>
            <person name="Devos D.P."/>
            <person name="Kaster A.-K."/>
            <person name="Ovreas L."/>
            <person name="Rohde M."/>
            <person name="Galperin M.Y."/>
            <person name="Jogler C."/>
        </authorList>
    </citation>
    <scope>NUCLEOTIDE SEQUENCE [LARGE SCALE GENOMIC DNA]</scope>
    <source>
        <strain evidence="2 3">Pan44</strain>
    </source>
</reference>
<protein>
    <submittedName>
        <fullName evidence="2">Uncharacterized protein</fullName>
    </submittedName>
</protein>
<name>A0A517SAJ2_9PLAN</name>
<keyword evidence="3" id="KW-1185">Reference proteome</keyword>
<sequence length="186" mass="19838" precursor="true">MPSLLRAAALFTTAIVCAVAVAEDTSEVVVEKIKFSIPKSWEKQEVTNSLRLAQFKIPAAAGDSEAGELVISGPFGGTAEANISRWVSQFDPAGRMVKMTKGTSPQGDYIFAEISGTYNKPDGPPILRKTIAAPGYRMQGVMMTLKGGGNYFFKLTGPDKTVAAQGEAFRASFGGKTADESEYKLD</sequence>
<feature type="signal peptide" evidence="1">
    <location>
        <begin position="1"/>
        <end position="22"/>
    </location>
</feature>
<keyword evidence="1" id="KW-0732">Signal</keyword>
<proteinExistence type="predicted"/>
<organism evidence="2 3">
    <name type="scientific">Caulifigura coniformis</name>
    <dbReference type="NCBI Taxonomy" id="2527983"/>
    <lineage>
        <taxon>Bacteria</taxon>
        <taxon>Pseudomonadati</taxon>
        <taxon>Planctomycetota</taxon>
        <taxon>Planctomycetia</taxon>
        <taxon>Planctomycetales</taxon>
        <taxon>Planctomycetaceae</taxon>
        <taxon>Caulifigura</taxon>
    </lineage>
</organism>
<dbReference type="KEGG" id="ccos:Pan44_11700"/>
<dbReference type="OrthoDB" id="5764172at2"/>
<dbReference type="EMBL" id="CP036271">
    <property type="protein sequence ID" value="QDT53155.1"/>
    <property type="molecule type" value="Genomic_DNA"/>
</dbReference>
<accession>A0A517SAJ2</accession>
<dbReference type="Proteomes" id="UP000315700">
    <property type="component" value="Chromosome"/>
</dbReference>
<feature type="chain" id="PRO_5022109370" evidence="1">
    <location>
        <begin position="23"/>
        <end position="186"/>
    </location>
</feature>
<gene>
    <name evidence="2" type="ORF">Pan44_11700</name>
</gene>
<evidence type="ECO:0000256" key="1">
    <source>
        <dbReference type="SAM" id="SignalP"/>
    </source>
</evidence>
<evidence type="ECO:0000313" key="3">
    <source>
        <dbReference type="Proteomes" id="UP000315700"/>
    </source>
</evidence>